<evidence type="ECO:0000259" key="1">
    <source>
        <dbReference type="PROSITE" id="PS51384"/>
    </source>
</evidence>
<dbReference type="AlphaFoldDB" id="B8JDQ6"/>
<dbReference type="SUPFAM" id="SSF63380">
    <property type="entry name" value="Riboflavin synthase domain-like"/>
    <property type="match status" value="1"/>
</dbReference>
<accession>B8JDQ6</accession>
<name>B8JDQ6_ANAD2</name>
<dbReference type="KEGG" id="acp:A2cp1_0799"/>
<gene>
    <name evidence="2" type="ordered locus">A2cp1_0799</name>
</gene>
<dbReference type="InterPro" id="IPR001433">
    <property type="entry name" value="OxRdtase_FAD/NAD-bd"/>
</dbReference>
<organism evidence="2 3">
    <name type="scientific">Anaeromyxobacter dehalogenans (strain ATCC BAA-258 / DSM 21875 / 2CP-1)</name>
    <dbReference type="NCBI Taxonomy" id="455488"/>
    <lineage>
        <taxon>Bacteria</taxon>
        <taxon>Pseudomonadati</taxon>
        <taxon>Myxococcota</taxon>
        <taxon>Myxococcia</taxon>
        <taxon>Myxococcales</taxon>
        <taxon>Cystobacterineae</taxon>
        <taxon>Anaeromyxobacteraceae</taxon>
        <taxon>Anaeromyxobacter</taxon>
    </lineage>
</organism>
<dbReference type="PANTHER" id="PTHR47215">
    <property type="match status" value="1"/>
</dbReference>
<dbReference type="InterPro" id="IPR017938">
    <property type="entry name" value="Riboflavin_synthase-like_b-brl"/>
</dbReference>
<dbReference type="Pfam" id="PF00175">
    <property type="entry name" value="NAD_binding_1"/>
    <property type="match status" value="1"/>
</dbReference>
<dbReference type="InterPro" id="IPR017927">
    <property type="entry name" value="FAD-bd_FR_type"/>
</dbReference>
<reference evidence="2" key="1">
    <citation type="submission" date="2009-01" db="EMBL/GenBank/DDBJ databases">
        <title>Complete sequence of Anaeromyxobacter dehalogenans 2CP-1.</title>
        <authorList>
            <consortium name="US DOE Joint Genome Institute"/>
            <person name="Lucas S."/>
            <person name="Copeland A."/>
            <person name="Lapidus A."/>
            <person name="Glavina del Rio T."/>
            <person name="Dalin E."/>
            <person name="Tice H."/>
            <person name="Bruce D."/>
            <person name="Goodwin L."/>
            <person name="Pitluck S."/>
            <person name="Saunders E."/>
            <person name="Brettin T."/>
            <person name="Detter J.C."/>
            <person name="Han C."/>
            <person name="Larimer F."/>
            <person name="Land M."/>
            <person name="Hauser L."/>
            <person name="Kyrpides N."/>
            <person name="Ovchinnikova G."/>
            <person name="Beliaev A.S."/>
            <person name="Richardson P."/>
        </authorList>
    </citation>
    <scope>NUCLEOTIDE SEQUENCE</scope>
    <source>
        <strain evidence="2">2CP-1</strain>
    </source>
</reference>
<proteinExistence type="predicted"/>
<dbReference type="EMBL" id="CP001359">
    <property type="protein sequence ID" value="ACL64151.1"/>
    <property type="molecule type" value="Genomic_DNA"/>
</dbReference>
<evidence type="ECO:0000313" key="2">
    <source>
        <dbReference type="EMBL" id="ACL64151.1"/>
    </source>
</evidence>
<dbReference type="HOGENOM" id="CLU_066103_1_0_7"/>
<dbReference type="InterPro" id="IPR039261">
    <property type="entry name" value="FNR_nucleotide-bd"/>
</dbReference>
<dbReference type="PROSITE" id="PS51384">
    <property type="entry name" value="FAD_FR"/>
    <property type="match status" value="1"/>
</dbReference>
<dbReference type="Gene3D" id="3.40.50.80">
    <property type="entry name" value="Nucleotide-binding domain of ferredoxin-NADP reductase (FNR) module"/>
    <property type="match status" value="1"/>
</dbReference>
<evidence type="ECO:0000313" key="3">
    <source>
        <dbReference type="Proteomes" id="UP000007089"/>
    </source>
</evidence>
<dbReference type="PANTHER" id="PTHR47215:SF1">
    <property type="entry name" value="F9L1.8 PROTEIN"/>
    <property type="match status" value="1"/>
</dbReference>
<dbReference type="SUPFAM" id="SSF52343">
    <property type="entry name" value="Ferredoxin reductase-like, C-terminal NADP-linked domain"/>
    <property type="match status" value="1"/>
</dbReference>
<dbReference type="GO" id="GO:0016491">
    <property type="term" value="F:oxidoreductase activity"/>
    <property type="evidence" value="ECO:0007669"/>
    <property type="project" value="InterPro"/>
</dbReference>
<keyword evidence="3" id="KW-1185">Reference proteome</keyword>
<dbReference type="Proteomes" id="UP000007089">
    <property type="component" value="Chromosome"/>
</dbReference>
<sequence length="235" mass="24705">MLGPTLYTEVPVLAAWDETAPFRGIRLALPPALARAHRAPGQVVKVRTPAGEGFFALASAPSPDAVVDLLLKRGGKVADAAIAAAAPGATLALTEPFGKGFPVEEAAGRDVLLFAAGSGIAPIRAVVQHVLAHRDAFRRATLFYGQRHGAEFAYRAEHVAWERGGVRVVLCPSGEDDAWPGVRGRVQEVARVLAFGGTPPEETVAFVSGMTAMVDDVRRVLAGAGIPPQRVFANF</sequence>
<feature type="domain" description="FAD-binding FR-type" evidence="1">
    <location>
        <begin position="5"/>
        <end position="103"/>
    </location>
</feature>
<dbReference type="RefSeq" id="WP_012632170.1">
    <property type="nucleotide sequence ID" value="NC_011891.1"/>
</dbReference>
<protein>
    <submittedName>
        <fullName evidence="2">Oxidoreductase FAD/NAD(P)-binding domain protein</fullName>
    </submittedName>
</protein>